<proteinExistence type="predicted"/>
<gene>
    <name evidence="2" type="ORF">IQ230_09735</name>
</gene>
<feature type="coiled-coil region" evidence="1">
    <location>
        <begin position="67"/>
        <end position="108"/>
    </location>
</feature>
<sequence length="112" mass="13040">MPTPFKEKTEHRYSFWINAPLREAVLVAMQYSGHGTVAALVRDLLKDYVHQYDISLRDIKQFGKSKVQEARQEATILTEQNRSLRSELSRTRHELEKLQANLNNMISQGRIV</sequence>
<keyword evidence="1" id="KW-0175">Coiled coil</keyword>
<dbReference type="Proteomes" id="UP000651156">
    <property type="component" value="Unassembled WGS sequence"/>
</dbReference>
<protein>
    <submittedName>
        <fullName evidence="2">Uncharacterized protein</fullName>
    </submittedName>
</protein>
<keyword evidence="3" id="KW-1185">Reference proteome</keyword>
<dbReference type="RefSeq" id="WP_193931811.1">
    <property type="nucleotide sequence ID" value="NZ_CAWPMZ010000040.1"/>
</dbReference>
<evidence type="ECO:0000256" key="1">
    <source>
        <dbReference type="SAM" id="Coils"/>
    </source>
</evidence>
<name>A0ABR9UQT4_9CHRO</name>
<accession>A0ABR9UQT4</accession>
<comment type="caution">
    <text evidence="2">The sequence shown here is derived from an EMBL/GenBank/DDBJ whole genome shotgun (WGS) entry which is preliminary data.</text>
</comment>
<evidence type="ECO:0000313" key="3">
    <source>
        <dbReference type="Proteomes" id="UP000651156"/>
    </source>
</evidence>
<evidence type="ECO:0000313" key="2">
    <source>
        <dbReference type="EMBL" id="MBE9190637.1"/>
    </source>
</evidence>
<dbReference type="EMBL" id="JADEWN010000019">
    <property type="protein sequence ID" value="MBE9190637.1"/>
    <property type="molecule type" value="Genomic_DNA"/>
</dbReference>
<reference evidence="2 3" key="1">
    <citation type="submission" date="2020-10" db="EMBL/GenBank/DDBJ databases">
        <authorList>
            <person name="Castelo-Branco R."/>
            <person name="Eusebio N."/>
            <person name="Adriana R."/>
            <person name="Vieira A."/>
            <person name="Brugerolle De Fraissinette N."/>
            <person name="Rezende De Castro R."/>
            <person name="Schneider M.P."/>
            <person name="Vasconcelos V."/>
            <person name="Leao P.N."/>
        </authorList>
    </citation>
    <scope>NUCLEOTIDE SEQUENCE [LARGE SCALE GENOMIC DNA]</scope>
    <source>
        <strain evidence="2 3">LEGE 06123</strain>
    </source>
</reference>
<organism evidence="2 3">
    <name type="scientific">Gloeocapsopsis crepidinum LEGE 06123</name>
    <dbReference type="NCBI Taxonomy" id="588587"/>
    <lineage>
        <taxon>Bacteria</taxon>
        <taxon>Bacillati</taxon>
        <taxon>Cyanobacteriota</taxon>
        <taxon>Cyanophyceae</taxon>
        <taxon>Oscillatoriophycideae</taxon>
        <taxon>Chroococcales</taxon>
        <taxon>Chroococcaceae</taxon>
        <taxon>Gloeocapsopsis</taxon>
    </lineage>
</organism>